<accession>A0ABQ6FDI9</accession>
<keyword evidence="2" id="KW-1185">Reference proteome</keyword>
<gene>
    <name evidence="1" type="ORF">GCM10007933_21370</name>
</gene>
<organism evidence="1 2">
    <name type="scientific">Zoogloea oryzae</name>
    <dbReference type="NCBI Taxonomy" id="310767"/>
    <lineage>
        <taxon>Bacteria</taxon>
        <taxon>Pseudomonadati</taxon>
        <taxon>Pseudomonadota</taxon>
        <taxon>Betaproteobacteria</taxon>
        <taxon>Rhodocyclales</taxon>
        <taxon>Zoogloeaceae</taxon>
        <taxon>Zoogloea</taxon>
    </lineage>
</organism>
<dbReference type="EMBL" id="BSPX01000029">
    <property type="protein sequence ID" value="GLT22677.1"/>
    <property type="molecule type" value="Genomic_DNA"/>
</dbReference>
<protein>
    <submittedName>
        <fullName evidence="1">Uncharacterized protein</fullName>
    </submittedName>
</protein>
<reference evidence="2" key="1">
    <citation type="journal article" date="2019" name="Int. J. Syst. Evol. Microbiol.">
        <title>The Global Catalogue of Microorganisms (GCM) 10K type strain sequencing project: providing services to taxonomists for standard genome sequencing and annotation.</title>
        <authorList>
            <consortium name="The Broad Institute Genomics Platform"/>
            <consortium name="The Broad Institute Genome Sequencing Center for Infectious Disease"/>
            <person name="Wu L."/>
            <person name="Ma J."/>
        </authorList>
    </citation>
    <scope>NUCLEOTIDE SEQUENCE [LARGE SCALE GENOMIC DNA]</scope>
    <source>
        <strain evidence="2">NBRC 102407</strain>
    </source>
</reference>
<proteinExistence type="predicted"/>
<dbReference type="RefSeq" id="WP_284187962.1">
    <property type="nucleotide sequence ID" value="NZ_BSPX01000029.1"/>
</dbReference>
<name>A0ABQ6FDI9_9RHOO</name>
<evidence type="ECO:0000313" key="1">
    <source>
        <dbReference type="EMBL" id="GLT22677.1"/>
    </source>
</evidence>
<dbReference type="Proteomes" id="UP001157167">
    <property type="component" value="Unassembled WGS sequence"/>
</dbReference>
<comment type="caution">
    <text evidence="1">The sequence shown here is derived from an EMBL/GenBank/DDBJ whole genome shotgun (WGS) entry which is preliminary data.</text>
</comment>
<evidence type="ECO:0000313" key="2">
    <source>
        <dbReference type="Proteomes" id="UP001157167"/>
    </source>
</evidence>
<sequence length="157" mass="16917">MRTRCPCCGTTVSLDALVAHDGAREALKSAFALGGQVGGAVVRYISLFRPAKSELTMERVGKLIAELLPDLQAQRITRNGQVFEAPHDAWVWAIDQSLQARDDGRLKTPLKGHGWLYEVISSWRPTAGAVVATDAPSAPRAHSQTVAGLSALEAMKR</sequence>